<reference evidence="1" key="1">
    <citation type="submission" date="2019-04" db="EMBL/GenBank/DDBJ databases">
        <title>Sequencing of skin fungus with MAO and IRED activity.</title>
        <authorList>
            <person name="Marsaioli A.J."/>
            <person name="Bonatto J.M.C."/>
            <person name="Reis Junior O."/>
        </authorList>
    </citation>
    <scope>NUCLEOTIDE SEQUENCE</scope>
    <source>
        <strain evidence="1">30M1</strain>
    </source>
</reference>
<sequence>MGQFAHKSPFDTDLLETVDMKIALWRSQLPMTKKDPLQKDGTVDEVMFMAHMIGAIPLSLLASNKAELSAASSNSPALSTIPASVSRHAHTSRALKAAEIHTKLLAIPCTIEKHNVLCMAITVSIAKAQISACNNLLEDHALSIGRDRVKLSIGFLSAMGSIWASGKAMAKDVRTVARSTLKAPSETSSVEYDPSAEIEIPRDDLIWPIDPSADVDIYSGIVMPLDWEQASSGYAASHMVEAADPKFWRQQS</sequence>
<organism evidence="1 2">
    <name type="scientific">Curvularia kusanoi</name>
    <name type="common">Cochliobolus kusanoi</name>
    <dbReference type="NCBI Taxonomy" id="90978"/>
    <lineage>
        <taxon>Eukaryota</taxon>
        <taxon>Fungi</taxon>
        <taxon>Dikarya</taxon>
        <taxon>Ascomycota</taxon>
        <taxon>Pezizomycotina</taxon>
        <taxon>Dothideomycetes</taxon>
        <taxon>Pleosporomycetidae</taxon>
        <taxon>Pleosporales</taxon>
        <taxon>Pleosporineae</taxon>
        <taxon>Pleosporaceae</taxon>
        <taxon>Curvularia</taxon>
    </lineage>
</organism>
<keyword evidence="2" id="KW-1185">Reference proteome</keyword>
<proteinExistence type="predicted"/>
<dbReference type="PANTHER" id="PTHR47431">
    <property type="entry name" value="ZN(II)2CYS6 TRANSCRIPTION FACTOR (EUROFUNG)-RELATED"/>
    <property type="match status" value="1"/>
</dbReference>
<dbReference type="OrthoDB" id="10067394at2759"/>
<evidence type="ECO:0008006" key="3">
    <source>
        <dbReference type="Google" id="ProtNLM"/>
    </source>
</evidence>
<dbReference type="EMBL" id="SWKU01000007">
    <property type="protein sequence ID" value="KAF3005117.1"/>
    <property type="molecule type" value="Genomic_DNA"/>
</dbReference>
<accession>A0A9P4THH8</accession>
<gene>
    <name evidence="1" type="ORF">E8E13_010196</name>
</gene>
<dbReference type="PANTHER" id="PTHR47431:SF1">
    <property type="entry name" value="ZN(II)2CYS6 TRANSCRIPTION FACTOR (EUROFUNG)"/>
    <property type="match status" value="1"/>
</dbReference>
<evidence type="ECO:0000313" key="1">
    <source>
        <dbReference type="EMBL" id="KAF3005117.1"/>
    </source>
</evidence>
<evidence type="ECO:0000313" key="2">
    <source>
        <dbReference type="Proteomes" id="UP000801428"/>
    </source>
</evidence>
<name>A0A9P4THH8_CURKU</name>
<protein>
    <recommendedName>
        <fullName evidence="3">C6 transcription factor</fullName>
    </recommendedName>
</protein>
<dbReference type="AlphaFoldDB" id="A0A9P4THH8"/>
<dbReference type="Proteomes" id="UP000801428">
    <property type="component" value="Unassembled WGS sequence"/>
</dbReference>
<comment type="caution">
    <text evidence="1">The sequence shown here is derived from an EMBL/GenBank/DDBJ whole genome shotgun (WGS) entry which is preliminary data.</text>
</comment>